<comment type="caution">
    <text evidence="1">The sequence shown here is derived from an EMBL/GenBank/DDBJ whole genome shotgun (WGS) entry which is preliminary data.</text>
</comment>
<reference evidence="1" key="1">
    <citation type="submission" date="2020-06" db="EMBL/GenBank/DDBJ databases">
        <authorList>
            <person name="Li T."/>
            <person name="Hu X."/>
            <person name="Zhang T."/>
            <person name="Song X."/>
            <person name="Zhang H."/>
            <person name="Dai N."/>
            <person name="Sheng W."/>
            <person name="Hou X."/>
            <person name="Wei L."/>
        </authorList>
    </citation>
    <scope>NUCLEOTIDE SEQUENCE</scope>
    <source>
        <strain evidence="1">K16</strain>
        <tissue evidence="1">Leaf</tissue>
    </source>
</reference>
<organism evidence="1 2">
    <name type="scientific">Sesamum angolense</name>
    <dbReference type="NCBI Taxonomy" id="2727404"/>
    <lineage>
        <taxon>Eukaryota</taxon>
        <taxon>Viridiplantae</taxon>
        <taxon>Streptophyta</taxon>
        <taxon>Embryophyta</taxon>
        <taxon>Tracheophyta</taxon>
        <taxon>Spermatophyta</taxon>
        <taxon>Magnoliopsida</taxon>
        <taxon>eudicotyledons</taxon>
        <taxon>Gunneridae</taxon>
        <taxon>Pentapetalae</taxon>
        <taxon>asterids</taxon>
        <taxon>lamiids</taxon>
        <taxon>Lamiales</taxon>
        <taxon>Pedaliaceae</taxon>
        <taxon>Sesamum</taxon>
    </lineage>
</organism>
<gene>
    <name evidence="1" type="ORF">Sango_0083800</name>
</gene>
<reference evidence="1" key="2">
    <citation type="journal article" date="2024" name="Plant">
        <title>Genomic evolution and insights into agronomic trait innovations of Sesamum species.</title>
        <authorList>
            <person name="Miao H."/>
            <person name="Wang L."/>
            <person name="Qu L."/>
            <person name="Liu H."/>
            <person name="Sun Y."/>
            <person name="Le M."/>
            <person name="Wang Q."/>
            <person name="Wei S."/>
            <person name="Zheng Y."/>
            <person name="Lin W."/>
            <person name="Duan Y."/>
            <person name="Cao H."/>
            <person name="Xiong S."/>
            <person name="Wang X."/>
            <person name="Wei L."/>
            <person name="Li C."/>
            <person name="Ma Q."/>
            <person name="Ju M."/>
            <person name="Zhao R."/>
            <person name="Li G."/>
            <person name="Mu C."/>
            <person name="Tian Q."/>
            <person name="Mei H."/>
            <person name="Zhang T."/>
            <person name="Gao T."/>
            <person name="Zhang H."/>
        </authorList>
    </citation>
    <scope>NUCLEOTIDE SEQUENCE</scope>
    <source>
        <strain evidence="1">K16</strain>
    </source>
</reference>
<dbReference type="AlphaFoldDB" id="A0AAE1XE83"/>
<evidence type="ECO:0000313" key="1">
    <source>
        <dbReference type="EMBL" id="KAK4410108.1"/>
    </source>
</evidence>
<keyword evidence="2" id="KW-1185">Reference proteome</keyword>
<name>A0AAE1XE83_9LAMI</name>
<accession>A0AAE1XE83</accession>
<proteinExistence type="predicted"/>
<sequence length="278" mass="31218">MVQFRARSYQEIYSIYAEYIGARANPKSAFILGHLITDNILVVYELNHFLKSKTGGQKGEAENSNSVKGVKIARSAPCISHLLFADDPSVFFEASLSAMQEVSRLLSKYEAASGQKVNLEKSCMVLSWNVEQFDRVLFAEALGIKVIEKHDKHLGLPAVGGRSKRDMFDGIREKKLEMHSGVELEVVKPSRKRECVNEKALEVWGSDISRTFDDALLAKQAWRIIQHLKSLVGRIFKAKILSLLRLLSCRPRRAPISCMAKYPRVTGTYCGGLLVESR</sequence>
<dbReference type="Proteomes" id="UP001289374">
    <property type="component" value="Unassembled WGS sequence"/>
</dbReference>
<protein>
    <recommendedName>
        <fullName evidence="3">Reverse transcriptase domain-containing protein</fullName>
    </recommendedName>
</protein>
<evidence type="ECO:0008006" key="3">
    <source>
        <dbReference type="Google" id="ProtNLM"/>
    </source>
</evidence>
<evidence type="ECO:0000313" key="2">
    <source>
        <dbReference type="Proteomes" id="UP001289374"/>
    </source>
</evidence>
<dbReference type="EMBL" id="JACGWL010000001">
    <property type="protein sequence ID" value="KAK4410108.1"/>
    <property type="molecule type" value="Genomic_DNA"/>
</dbReference>